<dbReference type="AlphaFoldDB" id="A0A4R1GGB2"/>
<sequence>MCSRSKTSGFTLLELMVAVAILAILLTIGIPSFSNFIDSSQRRAISEGLASAVKVARSEAVTRGVETTLCRRNSAGTACSNAADWSVGWLVVPSGAAPVRVWDAVPGEHGLTLNTTEQMITFTPMGGVKNQNTFDFSLSYGDGNIGGYKVTAIGGFEVEEN</sequence>
<evidence type="ECO:0000256" key="7">
    <source>
        <dbReference type="ARBA" id="ARBA00022989"/>
    </source>
</evidence>
<evidence type="ECO:0000259" key="12">
    <source>
        <dbReference type="Pfam" id="PF12019"/>
    </source>
</evidence>
<dbReference type="EMBL" id="SMFU01000009">
    <property type="protein sequence ID" value="TCK05940.1"/>
    <property type="molecule type" value="Genomic_DNA"/>
</dbReference>
<dbReference type="InterPro" id="IPR022346">
    <property type="entry name" value="T2SS_GspH"/>
</dbReference>
<evidence type="ECO:0000256" key="1">
    <source>
        <dbReference type="ARBA" id="ARBA00004377"/>
    </source>
</evidence>
<evidence type="ECO:0000256" key="5">
    <source>
        <dbReference type="ARBA" id="ARBA00022519"/>
    </source>
</evidence>
<keyword evidence="8 11" id="KW-0472">Membrane</keyword>
<accession>A0A4R1GGB2</accession>
<dbReference type="Pfam" id="PF07963">
    <property type="entry name" value="N_methyl"/>
    <property type="match status" value="1"/>
</dbReference>
<evidence type="ECO:0000256" key="6">
    <source>
        <dbReference type="ARBA" id="ARBA00022692"/>
    </source>
</evidence>
<evidence type="ECO:0000313" key="14">
    <source>
        <dbReference type="Proteomes" id="UP000294546"/>
    </source>
</evidence>
<evidence type="ECO:0000256" key="3">
    <source>
        <dbReference type="ARBA" id="ARBA00022475"/>
    </source>
</evidence>
<dbReference type="InterPro" id="IPR012902">
    <property type="entry name" value="N_methyl_site"/>
</dbReference>
<evidence type="ECO:0000256" key="4">
    <source>
        <dbReference type="ARBA" id="ARBA00022481"/>
    </source>
</evidence>
<keyword evidence="6 11" id="KW-0812">Transmembrane</keyword>
<protein>
    <recommendedName>
        <fullName evidence="2">Type II secretion system protein H</fullName>
    </recommendedName>
    <alternativeName>
        <fullName evidence="10">General secretion pathway protein H</fullName>
    </alternativeName>
</protein>
<name>A0A4R1GGB2_9GAMM</name>
<proteinExistence type="inferred from homology"/>
<reference evidence="13 14" key="1">
    <citation type="submission" date="2019-03" db="EMBL/GenBank/DDBJ databases">
        <title>Genomic Encyclopedia of Archaeal and Bacterial Type Strains, Phase II (KMG-II): from individual species to whole genera.</title>
        <authorList>
            <person name="Goeker M."/>
        </authorList>
    </citation>
    <scope>NUCLEOTIDE SEQUENCE [LARGE SCALE GENOMIC DNA]</scope>
    <source>
        <strain evidence="13 14">DSM 27697</strain>
    </source>
</reference>
<comment type="subcellular location">
    <subcellularLocation>
        <location evidence="1">Cell inner membrane</location>
        <topology evidence="1">Single-pass membrane protein</topology>
    </subcellularLocation>
</comment>
<dbReference type="RefSeq" id="WP_132293636.1">
    <property type="nucleotide sequence ID" value="NZ_SMFU01000009.1"/>
</dbReference>
<dbReference type="SUPFAM" id="SSF54523">
    <property type="entry name" value="Pili subunits"/>
    <property type="match status" value="1"/>
</dbReference>
<feature type="domain" description="General secretion pathway GspH" evidence="12">
    <location>
        <begin position="48"/>
        <end position="141"/>
    </location>
</feature>
<gene>
    <name evidence="13" type="ORF">CLV83_2882</name>
</gene>
<evidence type="ECO:0000256" key="11">
    <source>
        <dbReference type="SAM" id="Phobius"/>
    </source>
</evidence>
<evidence type="ECO:0000256" key="10">
    <source>
        <dbReference type="ARBA" id="ARBA00030775"/>
    </source>
</evidence>
<dbReference type="NCBIfam" id="TIGR02532">
    <property type="entry name" value="IV_pilin_GFxxxE"/>
    <property type="match status" value="1"/>
</dbReference>
<evidence type="ECO:0000313" key="13">
    <source>
        <dbReference type="EMBL" id="TCK05940.1"/>
    </source>
</evidence>
<feature type="transmembrane region" description="Helical" evidence="11">
    <location>
        <begin position="12"/>
        <end position="33"/>
    </location>
</feature>
<comment type="similarity">
    <text evidence="9">Belongs to the GSP H family.</text>
</comment>
<dbReference type="OrthoDB" id="6183358at2"/>
<dbReference type="Pfam" id="PF12019">
    <property type="entry name" value="GspH"/>
    <property type="match status" value="1"/>
</dbReference>
<dbReference type="GO" id="GO:0015627">
    <property type="term" value="C:type II protein secretion system complex"/>
    <property type="evidence" value="ECO:0007669"/>
    <property type="project" value="InterPro"/>
</dbReference>
<keyword evidence="7 11" id="KW-1133">Transmembrane helix</keyword>
<keyword evidence="4" id="KW-0488">Methylation</keyword>
<organism evidence="13 14">
    <name type="scientific">Marinobacterium mangrovicola</name>
    <dbReference type="NCBI Taxonomy" id="1476959"/>
    <lineage>
        <taxon>Bacteria</taxon>
        <taxon>Pseudomonadati</taxon>
        <taxon>Pseudomonadota</taxon>
        <taxon>Gammaproteobacteria</taxon>
        <taxon>Oceanospirillales</taxon>
        <taxon>Oceanospirillaceae</taxon>
        <taxon>Marinobacterium</taxon>
    </lineage>
</organism>
<dbReference type="GO" id="GO:0005886">
    <property type="term" value="C:plasma membrane"/>
    <property type="evidence" value="ECO:0007669"/>
    <property type="project" value="UniProtKB-SubCell"/>
</dbReference>
<keyword evidence="5" id="KW-0997">Cell inner membrane</keyword>
<keyword evidence="3" id="KW-1003">Cell membrane</keyword>
<dbReference type="InterPro" id="IPR045584">
    <property type="entry name" value="Pilin-like"/>
</dbReference>
<keyword evidence="14" id="KW-1185">Reference proteome</keyword>
<dbReference type="GO" id="GO:0015628">
    <property type="term" value="P:protein secretion by the type II secretion system"/>
    <property type="evidence" value="ECO:0007669"/>
    <property type="project" value="InterPro"/>
</dbReference>
<dbReference type="Proteomes" id="UP000294546">
    <property type="component" value="Unassembled WGS sequence"/>
</dbReference>
<evidence type="ECO:0000256" key="2">
    <source>
        <dbReference type="ARBA" id="ARBA00021549"/>
    </source>
</evidence>
<comment type="caution">
    <text evidence="13">The sequence shown here is derived from an EMBL/GenBank/DDBJ whole genome shotgun (WGS) entry which is preliminary data.</text>
</comment>
<evidence type="ECO:0000256" key="9">
    <source>
        <dbReference type="ARBA" id="ARBA00025772"/>
    </source>
</evidence>
<evidence type="ECO:0000256" key="8">
    <source>
        <dbReference type="ARBA" id="ARBA00023136"/>
    </source>
</evidence>
<dbReference type="Gene3D" id="3.55.40.10">
    <property type="entry name" value="minor pseudopilin epsh domain"/>
    <property type="match status" value="1"/>
</dbReference>
<dbReference type="PROSITE" id="PS00409">
    <property type="entry name" value="PROKAR_NTER_METHYL"/>
    <property type="match status" value="1"/>
</dbReference>